<evidence type="ECO:0000313" key="2">
    <source>
        <dbReference type="EMBL" id="UOQ69600.1"/>
    </source>
</evidence>
<dbReference type="InterPro" id="IPR000182">
    <property type="entry name" value="GNAT_dom"/>
</dbReference>
<dbReference type="EMBL" id="CP095067">
    <property type="protein sequence ID" value="UOQ69600.1"/>
    <property type="molecule type" value="Genomic_DNA"/>
</dbReference>
<accession>A0ABY4GF95</accession>
<sequence>MLLIRLAYLSDTEALAHLFLQARRAAFPWVDPVLFQLSDFASQTQGETIWVAALAEGPVVGFISVWPPSCFVHHLFVAPAYQGQDIGQRLLASLTSWLPLPYTLKCLTRNTRALTFYLKNGWLQAGSSGQGNDAYQLLQFGTAPPACPNKLSSSTEVGL</sequence>
<keyword evidence="3" id="KW-1185">Reference proteome</keyword>
<keyword evidence="2" id="KW-0614">Plasmid</keyword>
<evidence type="ECO:0000259" key="1">
    <source>
        <dbReference type="PROSITE" id="PS51186"/>
    </source>
</evidence>
<gene>
    <name evidence="2" type="ORF">MUN86_29270</name>
</gene>
<geneLocation type="plasmid" evidence="2 3">
    <name>unnamed6</name>
</geneLocation>
<organism evidence="2 3">
    <name type="scientific">Hymenobacter volaticus</name>
    <dbReference type="NCBI Taxonomy" id="2932254"/>
    <lineage>
        <taxon>Bacteria</taxon>
        <taxon>Pseudomonadati</taxon>
        <taxon>Bacteroidota</taxon>
        <taxon>Cytophagia</taxon>
        <taxon>Cytophagales</taxon>
        <taxon>Hymenobacteraceae</taxon>
        <taxon>Hymenobacter</taxon>
    </lineage>
</organism>
<proteinExistence type="predicted"/>
<dbReference type="SUPFAM" id="SSF55729">
    <property type="entry name" value="Acyl-CoA N-acyltransferases (Nat)"/>
    <property type="match status" value="1"/>
</dbReference>
<dbReference type="RefSeq" id="WP_245127446.1">
    <property type="nucleotide sequence ID" value="NZ_CP095067.1"/>
</dbReference>
<reference evidence="2" key="1">
    <citation type="submission" date="2022-04" db="EMBL/GenBank/DDBJ databases">
        <title>Hymenobacter sp. isolated from the air.</title>
        <authorList>
            <person name="Won M."/>
            <person name="Lee C.-M."/>
            <person name="Woen H.-Y."/>
            <person name="Kwon S.-W."/>
        </authorList>
    </citation>
    <scope>NUCLEOTIDE SEQUENCE</scope>
    <source>
        <strain evidence="2">5420S-77</strain>
        <plasmid evidence="2">unnamed6</plasmid>
    </source>
</reference>
<feature type="domain" description="N-acetyltransferase" evidence="1">
    <location>
        <begin position="2"/>
        <end position="142"/>
    </location>
</feature>
<evidence type="ECO:0000313" key="3">
    <source>
        <dbReference type="Proteomes" id="UP000830401"/>
    </source>
</evidence>
<dbReference type="Gene3D" id="3.40.630.30">
    <property type="match status" value="1"/>
</dbReference>
<dbReference type="Proteomes" id="UP000830401">
    <property type="component" value="Plasmid unnamed6"/>
</dbReference>
<dbReference type="InterPro" id="IPR016181">
    <property type="entry name" value="Acyl_CoA_acyltransferase"/>
</dbReference>
<dbReference type="PROSITE" id="PS51186">
    <property type="entry name" value="GNAT"/>
    <property type="match status" value="1"/>
</dbReference>
<protein>
    <submittedName>
        <fullName evidence="2">GNAT family N-acetyltransferase</fullName>
    </submittedName>
</protein>
<dbReference type="Pfam" id="PF13508">
    <property type="entry name" value="Acetyltransf_7"/>
    <property type="match status" value="1"/>
</dbReference>
<name>A0ABY4GF95_9BACT</name>
<dbReference type="CDD" id="cd04301">
    <property type="entry name" value="NAT_SF"/>
    <property type="match status" value="1"/>
</dbReference>